<keyword evidence="1" id="KW-0812">Transmembrane</keyword>
<feature type="transmembrane region" description="Helical" evidence="1">
    <location>
        <begin position="140"/>
        <end position="162"/>
    </location>
</feature>
<gene>
    <name evidence="2" type="ORF">ACFR99_11520</name>
</gene>
<evidence type="ECO:0000313" key="3">
    <source>
        <dbReference type="Proteomes" id="UP001597076"/>
    </source>
</evidence>
<evidence type="ECO:0000313" key="2">
    <source>
        <dbReference type="EMBL" id="MFD1564177.1"/>
    </source>
</evidence>
<keyword evidence="3" id="KW-1185">Reference proteome</keyword>
<proteinExistence type="predicted"/>
<dbReference type="AlphaFoldDB" id="A0ABD6BGR4"/>
<feature type="transmembrane region" description="Helical" evidence="1">
    <location>
        <begin position="21"/>
        <end position="43"/>
    </location>
</feature>
<dbReference type="EMBL" id="JBHUDI010000006">
    <property type="protein sequence ID" value="MFD1564177.1"/>
    <property type="molecule type" value="Genomic_DNA"/>
</dbReference>
<reference evidence="2 3" key="1">
    <citation type="journal article" date="2019" name="Int. J. Syst. Evol. Microbiol.">
        <title>The Global Catalogue of Microorganisms (GCM) 10K type strain sequencing project: providing services to taxonomists for standard genome sequencing and annotation.</title>
        <authorList>
            <consortium name="The Broad Institute Genomics Platform"/>
            <consortium name="The Broad Institute Genome Sequencing Center for Infectious Disease"/>
            <person name="Wu L."/>
            <person name="Ma J."/>
        </authorList>
    </citation>
    <scope>NUCLEOTIDE SEQUENCE [LARGE SCALE GENOMIC DNA]</scope>
    <source>
        <strain evidence="2 3">CGMCC 1.12230</strain>
    </source>
</reference>
<feature type="transmembrane region" description="Helical" evidence="1">
    <location>
        <begin position="49"/>
        <end position="73"/>
    </location>
</feature>
<dbReference type="Proteomes" id="UP001597076">
    <property type="component" value="Unassembled WGS sequence"/>
</dbReference>
<name>A0ABD6BGR4_9EURY</name>
<dbReference type="RefSeq" id="WP_390287483.1">
    <property type="nucleotide sequence ID" value="NZ_JBHUDI010000006.1"/>
</dbReference>
<organism evidence="2 3">
    <name type="scientific">Haloarchaeobius amylolyticus</name>
    <dbReference type="NCBI Taxonomy" id="1198296"/>
    <lineage>
        <taxon>Archaea</taxon>
        <taxon>Methanobacteriati</taxon>
        <taxon>Methanobacteriota</taxon>
        <taxon>Stenosarchaea group</taxon>
        <taxon>Halobacteria</taxon>
        <taxon>Halobacteriales</taxon>
        <taxon>Halorubellaceae</taxon>
        <taxon>Haloarchaeobius</taxon>
    </lineage>
</organism>
<sequence>MSVLRQPEVLGRTARRRVVGVTAALSAAAVETVAVGCWFSLVIGPRTTATALAGLGVLFCGSLLRMGIFGATVSDLGDLLEPRRLGVTVVLTSGWIVWLLVAELIGDPLGVAVATLVFAGVLTGQFVLERRTFRQPATDGWPVTLAISGLLLAVGASTLLATAWFTDWAIASSPLAVGSTTVVLRLDAVHLGVLAFGLFAFLAHQHRFQRLLGT</sequence>
<feature type="transmembrane region" description="Helical" evidence="1">
    <location>
        <begin position="111"/>
        <end position="128"/>
    </location>
</feature>
<keyword evidence="1" id="KW-0472">Membrane</keyword>
<keyword evidence="1" id="KW-1133">Transmembrane helix</keyword>
<feature type="transmembrane region" description="Helical" evidence="1">
    <location>
        <begin position="85"/>
        <end position="105"/>
    </location>
</feature>
<accession>A0ABD6BGR4</accession>
<evidence type="ECO:0000256" key="1">
    <source>
        <dbReference type="SAM" id="Phobius"/>
    </source>
</evidence>
<comment type="caution">
    <text evidence="2">The sequence shown here is derived from an EMBL/GenBank/DDBJ whole genome shotgun (WGS) entry which is preliminary data.</text>
</comment>
<feature type="transmembrane region" description="Helical" evidence="1">
    <location>
        <begin position="182"/>
        <end position="203"/>
    </location>
</feature>
<protein>
    <submittedName>
        <fullName evidence="2">Uncharacterized protein</fullName>
    </submittedName>
</protein>